<reference evidence="1" key="2">
    <citation type="journal article" date="2015" name="Fish Shellfish Immunol.">
        <title>Early steps in the European eel (Anguilla anguilla)-Vibrio vulnificus interaction in the gills: Role of the RtxA13 toxin.</title>
        <authorList>
            <person name="Callol A."/>
            <person name="Pajuelo D."/>
            <person name="Ebbesson L."/>
            <person name="Teles M."/>
            <person name="MacKenzie S."/>
            <person name="Amaro C."/>
        </authorList>
    </citation>
    <scope>NUCLEOTIDE SEQUENCE</scope>
</reference>
<protein>
    <submittedName>
        <fullName evidence="1">Uncharacterized protein</fullName>
    </submittedName>
</protein>
<name>A0A0E9QPS1_ANGAN</name>
<accession>A0A0E9QPS1</accession>
<evidence type="ECO:0000313" key="1">
    <source>
        <dbReference type="EMBL" id="JAH18467.1"/>
    </source>
</evidence>
<sequence>MATSLVGGAVLPLQPAYTWPVPIVAVFKASAASSSRLADSSRQA</sequence>
<dbReference type="AlphaFoldDB" id="A0A0E9QPS1"/>
<reference evidence="1" key="1">
    <citation type="submission" date="2014-11" db="EMBL/GenBank/DDBJ databases">
        <authorList>
            <person name="Amaro Gonzalez C."/>
        </authorList>
    </citation>
    <scope>NUCLEOTIDE SEQUENCE</scope>
</reference>
<proteinExistence type="predicted"/>
<dbReference type="EMBL" id="GBXM01090110">
    <property type="protein sequence ID" value="JAH18467.1"/>
    <property type="molecule type" value="Transcribed_RNA"/>
</dbReference>
<organism evidence="1">
    <name type="scientific">Anguilla anguilla</name>
    <name type="common">European freshwater eel</name>
    <name type="synonym">Muraena anguilla</name>
    <dbReference type="NCBI Taxonomy" id="7936"/>
    <lineage>
        <taxon>Eukaryota</taxon>
        <taxon>Metazoa</taxon>
        <taxon>Chordata</taxon>
        <taxon>Craniata</taxon>
        <taxon>Vertebrata</taxon>
        <taxon>Euteleostomi</taxon>
        <taxon>Actinopterygii</taxon>
        <taxon>Neopterygii</taxon>
        <taxon>Teleostei</taxon>
        <taxon>Anguilliformes</taxon>
        <taxon>Anguillidae</taxon>
        <taxon>Anguilla</taxon>
    </lineage>
</organism>